<dbReference type="EMBL" id="UZAH01028269">
    <property type="protein sequence ID" value="VDO98977.1"/>
    <property type="molecule type" value="Genomic_DNA"/>
</dbReference>
<dbReference type="PANTHER" id="PTHR46219:SF13">
    <property type="entry name" value="SHKT DOMAIN-CONTAINING PROTEIN"/>
    <property type="match status" value="1"/>
</dbReference>
<dbReference type="InterPro" id="IPR003582">
    <property type="entry name" value="ShKT_dom"/>
</dbReference>
<keyword evidence="4" id="KW-1185">Reference proteome</keyword>
<accession>A0A3P8APX8</accession>
<evidence type="ECO:0000259" key="2">
    <source>
        <dbReference type="PROSITE" id="PS51670"/>
    </source>
</evidence>
<feature type="domain" description="ShKT" evidence="2">
    <location>
        <begin position="152"/>
        <end position="188"/>
    </location>
</feature>
<sequence>MMTETKNWWVLSHLSIGYIWSCNGFLCIVSEMLPSCHQLVAVTVLLVCTLAKEDCEKNTREDRCHEIFENIDNCNELARVQNGRDQGFVQFQDCLVTCGKCDAFTCNNPQSDSVLNCTALTSQCNSTVWERMMKEKCPSTCGKCDVKNANLCKDNSDSVVCSAMVQFCNSLDYYDAMTEQCPSTCNRCPANGQNSEFLLFTFAPRMRTIIGP</sequence>
<protein>
    <submittedName>
        <fullName evidence="5">ShTK domain protein</fullName>
    </submittedName>
</protein>
<reference evidence="3 4" key="1">
    <citation type="submission" date="2018-11" db="EMBL/GenBank/DDBJ databases">
        <authorList>
            <consortium name="Pathogen Informatics"/>
        </authorList>
    </citation>
    <scope>NUCLEOTIDE SEQUENCE [LARGE SCALE GENOMIC DNA]</scope>
</reference>
<accession>A0A183FZP2</accession>
<dbReference type="AlphaFoldDB" id="A0A183FZP2"/>
<dbReference type="SMART" id="SM00254">
    <property type="entry name" value="ShKT"/>
    <property type="match status" value="2"/>
</dbReference>
<evidence type="ECO:0000313" key="5">
    <source>
        <dbReference type="WBParaSite" id="HPBE_0001424301-mRNA-1"/>
    </source>
</evidence>
<dbReference type="Gene3D" id="1.10.10.1940">
    <property type="match status" value="2"/>
</dbReference>
<comment type="caution">
    <text evidence="1">Lacks conserved residue(s) required for the propagation of feature annotation.</text>
</comment>
<dbReference type="WBParaSite" id="HPBE_0001424301-mRNA-1">
    <property type="protein sequence ID" value="HPBE_0001424301-mRNA-1"/>
    <property type="gene ID" value="HPBE_0001424301"/>
</dbReference>
<gene>
    <name evidence="3" type="ORF">HPBE_LOCUS14241</name>
</gene>
<dbReference type="Proteomes" id="UP000050761">
    <property type="component" value="Unassembled WGS sequence"/>
</dbReference>
<proteinExistence type="predicted"/>
<name>A0A183FZP2_HELPZ</name>
<reference evidence="5" key="2">
    <citation type="submission" date="2019-09" db="UniProtKB">
        <authorList>
            <consortium name="WormBaseParasite"/>
        </authorList>
    </citation>
    <scope>IDENTIFICATION</scope>
</reference>
<dbReference type="Pfam" id="PF01549">
    <property type="entry name" value="ShK"/>
    <property type="match status" value="2"/>
</dbReference>
<evidence type="ECO:0000313" key="3">
    <source>
        <dbReference type="EMBL" id="VDO98977.1"/>
    </source>
</evidence>
<evidence type="ECO:0000256" key="1">
    <source>
        <dbReference type="PROSITE-ProRule" id="PRU01005"/>
    </source>
</evidence>
<evidence type="ECO:0000313" key="4">
    <source>
        <dbReference type="Proteomes" id="UP000050761"/>
    </source>
</evidence>
<dbReference type="PANTHER" id="PTHR46219">
    <property type="entry name" value="PROTEIN CBG11138"/>
    <property type="match status" value="1"/>
</dbReference>
<organism evidence="4 5">
    <name type="scientific">Heligmosomoides polygyrus</name>
    <name type="common">Parasitic roundworm</name>
    <dbReference type="NCBI Taxonomy" id="6339"/>
    <lineage>
        <taxon>Eukaryota</taxon>
        <taxon>Metazoa</taxon>
        <taxon>Ecdysozoa</taxon>
        <taxon>Nematoda</taxon>
        <taxon>Chromadorea</taxon>
        <taxon>Rhabditida</taxon>
        <taxon>Rhabditina</taxon>
        <taxon>Rhabditomorpha</taxon>
        <taxon>Strongyloidea</taxon>
        <taxon>Heligmosomidae</taxon>
        <taxon>Heligmosomoides</taxon>
    </lineage>
</organism>
<dbReference type="PROSITE" id="PS51670">
    <property type="entry name" value="SHKT"/>
    <property type="match status" value="2"/>
</dbReference>
<feature type="domain" description="ShKT" evidence="2">
    <location>
        <begin position="106"/>
        <end position="144"/>
    </location>
</feature>
<dbReference type="OrthoDB" id="5819406at2759"/>